<feature type="domain" description="BD-FAE-like" evidence="3">
    <location>
        <begin position="59"/>
        <end position="256"/>
    </location>
</feature>
<dbReference type="Pfam" id="PF20434">
    <property type="entry name" value="BD-FAE"/>
    <property type="match status" value="1"/>
</dbReference>
<sequence length="311" mass="34938" precursor="true">MPRSHSMIPFLLLLLVFQSVHADKPDRTKVRPEMTEGVRQEGSFIFTYVDEKRRRRLTLDVYRPAEGEGPFPAIVMFFGGGWQNGRPALFAPLAQALAQRGYVCIVPEYRLSGEAPFPAAVHDGKAAIRWARQNAKRFKIDPERIASMGGSAGGHLAGFMAASNGIQRFEGKGDHRSKSSDVQAAIVMCGPMNLLTKERIEQTETAAKSAAGSPVADFMGGALPSESETIYREASPLTHVSRRTPPMLFIDGERDRPRLRYTEFWEKMDELHIPHEFVLMPDAPHPFWVMREWFDPTVDAADRFLQTHLSK</sequence>
<reference evidence="4 5" key="1">
    <citation type="submission" date="2019-02" db="EMBL/GenBank/DDBJ databases">
        <title>Deep-cultivation of Planctomycetes and their phenomic and genomic characterization uncovers novel biology.</title>
        <authorList>
            <person name="Wiegand S."/>
            <person name="Jogler M."/>
            <person name="Boedeker C."/>
            <person name="Pinto D."/>
            <person name="Vollmers J."/>
            <person name="Rivas-Marin E."/>
            <person name="Kohn T."/>
            <person name="Peeters S.H."/>
            <person name="Heuer A."/>
            <person name="Rast P."/>
            <person name="Oberbeckmann S."/>
            <person name="Bunk B."/>
            <person name="Jeske O."/>
            <person name="Meyerdierks A."/>
            <person name="Storesund J.E."/>
            <person name="Kallscheuer N."/>
            <person name="Luecker S."/>
            <person name="Lage O.M."/>
            <person name="Pohl T."/>
            <person name="Merkel B.J."/>
            <person name="Hornburger P."/>
            <person name="Mueller R.-W."/>
            <person name="Bruemmer F."/>
            <person name="Labrenz M."/>
            <person name="Spormann A.M."/>
            <person name="Op den Camp H."/>
            <person name="Overmann J."/>
            <person name="Amann R."/>
            <person name="Jetten M.S.M."/>
            <person name="Mascher T."/>
            <person name="Medema M.H."/>
            <person name="Devos D.P."/>
            <person name="Kaster A.-K."/>
            <person name="Ovreas L."/>
            <person name="Rohde M."/>
            <person name="Galperin M.Y."/>
            <person name="Jogler C."/>
        </authorList>
    </citation>
    <scope>NUCLEOTIDE SEQUENCE [LARGE SCALE GENOMIC DNA]</scope>
    <source>
        <strain evidence="4 5">Pan216</strain>
    </source>
</reference>
<dbReference type="PANTHER" id="PTHR48081">
    <property type="entry name" value="AB HYDROLASE SUPERFAMILY PROTEIN C4A8.06C"/>
    <property type="match status" value="1"/>
</dbReference>
<dbReference type="PANTHER" id="PTHR48081:SF13">
    <property type="entry name" value="ALPHA_BETA HYDROLASE"/>
    <property type="match status" value="1"/>
</dbReference>
<dbReference type="AlphaFoldDB" id="A0A518B7A9"/>
<proteinExistence type="predicted"/>
<organism evidence="4 5">
    <name type="scientific">Kolteria novifilia</name>
    <dbReference type="NCBI Taxonomy" id="2527975"/>
    <lineage>
        <taxon>Bacteria</taxon>
        <taxon>Pseudomonadati</taxon>
        <taxon>Planctomycetota</taxon>
        <taxon>Planctomycetia</taxon>
        <taxon>Kolteriales</taxon>
        <taxon>Kolteriaceae</taxon>
        <taxon>Kolteria</taxon>
    </lineage>
</organism>
<gene>
    <name evidence="4" type="primary">nlhH_5</name>
    <name evidence="4" type="ORF">Pan216_37230</name>
</gene>
<evidence type="ECO:0000256" key="2">
    <source>
        <dbReference type="SAM" id="SignalP"/>
    </source>
</evidence>
<evidence type="ECO:0000256" key="1">
    <source>
        <dbReference type="ARBA" id="ARBA00022801"/>
    </source>
</evidence>
<dbReference type="InterPro" id="IPR050300">
    <property type="entry name" value="GDXG_lipolytic_enzyme"/>
</dbReference>
<dbReference type="InterPro" id="IPR029058">
    <property type="entry name" value="AB_hydrolase_fold"/>
</dbReference>
<feature type="chain" id="PRO_5021973273" evidence="2">
    <location>
        <begin position="23"/>
        <end position="311"/>
    </location>
</feature>
<dbReference type="InterPro" id="IPR049492">
    <property type="entry name" value="BD-FAE-like_dom"/>
</dbReference>
<dbReference type="EC" id="3.1.1.1" evidence="4"/>
<dbReference type="Proteomes" id="UP000317093">
    <property type="component" value="Chromosome"/>
</dbReference>
<feature type="signal peptide" evidence="2">
    <location>
        <begin position="1"/>
        <end position="22"/>
    </location>
</feature>
<evidence type="ECO:0000313" key="5">
    <source>
        <dbReference type="Proteomes" id="UP000317093"/>
    </source>
</evidence>
<dbReference type="EMBL" id="CP036279">
    <property type="protein sequence ID" value="QDU62851.1"/>
    <property type="molecule type" value="Genomic_DNA"/>
</dbReference>
<dbReference type="KEGG" id="knv:Pan216_37230"/>
<keyword evidence="1 4" id="KW-0378">Hydrolase</keyword>
<evidence type="ECO:0000259" key="3">
    <source>
        <dbReference type="Pfam" id="PF20434"/>
    </source>
</evidence>
<evidence type="ECO:0000313" key="4">
    <source>
        <dbReference type="EMBL" id="QDU62851.1"/>
    </source>
</evidence>
<protein>
    <submittedName>
        <fullName evidence="4">Carboxylesterase NlhH</fullName>
        <ecNumber evidence="4">3.1.1.1</ecNumber>
    </submittedName>
</protein>
<dbReference type="GO" id="GO:0106435">
    <property type="term" value="F:carboxylesterase activity"/>
    <property type="evidence" value="ECO:0007669"/>
    <property type="project" value="UniProtKB-EC"/>
</dbReference>
<accession>A0A518B7A9</accession>
<keyword evidence="5" id="KW-1185">Reference proteome</keyword>
<dbReference type="SUPFAM" id="SSF53474">
    <property type="entry name" value="alpha/beta-Hydrolases"/>
    <property type="match status" value="1"/>
</dbReference>
<dbReference type="Gene3D" id="3.40.50.1820">
    <property type="entry name" value="alpha/beta hydrolase"/>
    <property type="match status" value="1"/>
</dbReference>
<keyword evidence="2" id="KW-0732">Signal</keyword>
<name>A0A518B7A9_9BACT</name>